<reference evidence="3 5" key="2">
    <citation type="submission" date="2023-03" db="EMBL/GenBank/DDBJ databases">
        <title>Genetic diversity of Bacillus cereus sensu lato isolates from Slovenia.</title>
        <authorList>
            <person name="Abdelli M."/>
        </authorList>
    </citation>
    <scope>NUCLEOTIDE SEQUENCE [LARGE SCALE GENOMIC DNA]</scope>
    <source>
        <strain evidence="3 5">SIBC61B</strain>
    </source>
</reference>
<dbReference type="AlphaFoldDB" id="A0A5M9GEP8"/>
<evidence type="ECO:0000313" key="3">
    <source>
        <dbReference type="EMBL" id="MDG0945038.1"/>
    </source>
</evidence>
<dbReference type="CDD" id="cd02223">
    <property type="entry name" value="cupin_Bh2720-like"/>
    <property type="match status" value="1"/>
</dbReference>
<gene>
    <name evidence="2" type="ORF">FYW06_28385</name>
    <name evidence="3" type="ORF">P6U22_28345</name>
</gene>
<dbReference type="Proteomes" id="UP000325411">
    <property type="component" value="Unassembled WGS sequence"/>
</dbReference>
<dbReference type="Gene3D" id="2.60.120.10">
    <property type="entry name" value="Jelly Rolls"/>
    <property type="match status" value="1"/>
</dbReference>
<organism evidence="2 4">
    <name type="scientific">Bacillus paranthracis</name>
    <dbReference type="NCBI Taxonomy" id="2026186"/>
    <lineage>
        <taxon>Bacteria</taxon>
        <taxon>Bacillati</taxon>
        <taxon>Bacillota</taxon>
        <taxon>Bacilli</taxon>
        <taxon>Bacillales</taxon>
        <taxon>Bacillaceae</taxon>
        <taxon>Bacillus</taxon>
        <taxon>Bacillus cereus group</taxon>
    </lineage>
</organism>
<dbReference type="SUPFAM" id="SSF51182">
    <property type="entry name" value="RmlC-like cupins"/>
    <property type="match status" value="1"/>
</dbReference>
<name>A0A5M9GEP8_9BACI</name>
<accession>A0A5M9GEP8</accession>
<dbReference type="InterPro" id="IPR013096">
    <property type="entry name" value="Cupin_2"/>
</dbReference>
<dbReference type="InterPro" id="IPR052538">
    <property type="entry name" value="Flavonoid_dioxygenase-like"/>
</dbReference>
<dbReference type="EMBL" id="VXCE01000047">
    <property type="protein sequence ID" value="KAA8472677.1"/>
    <property type="molecule type" value="Genomic_DNA"/>
</dbReference>
<dbReference type="EMBL" id="JARPRV010000039">
    <property type="protein sequence ID" value="MDG0945038.1"/>
    <property type="molecule type" value="Genomic_DNA"/>
</dbReference>
<dbReference type="Pfam" id="PF07883">
    <property type="entry name" value="Cupin_2"/>
    <property type="match status" value="1"/>
</dbReference>
<dbReference type="InterPro" id="IPR011051">
    <property type="entry name" value="RmlC_Cupin_sf"/>
</dbReference>
<dbReference type="PANTHER" id="PTHR43346">
    <property type="entry name" value="LIGAND BINDING DOMAIN PROTEIN, PUTATIVE (AFU_ORTHOLOGUE AFUA_6G14370)-RELATED"/>
    <property type="match status" value="1"/>
</dbReference>
<feature type="domain" description="Cupin type-2" evidence="1">
    <location>
        <begin position="94"/>
        <end position="169"/>
    </location>
</feature>
<evidence type="ECO:0000259" key="1">
    <source>
        <dbReference type="Pfam" id="PF07883"/>
    </source>
</evidence>
<dbReference type="RefSeq" id="WP_000559146.1">
    <property type="nucleotide sequence ID" value="NZ_CP064081.1"/>
</dbReference>
<dbReference type="InterPro" id="IPR014710">
    <property type="entry name" value="RmlC-like_jellyroll"/>
</dbReference>
<keyword evidence="5" id="KW-1185">Reference proteome</keyword>
<comment type="caution">
    <text evidence="2">The sequence shown here is derived from an EMBL/GenBank/DDBJ whole genome shotgun (WGS) entry which is preliminary data.</text>
</comment>
<dbReference type="PANTHER" id="PTHR43346:SF1">
    <property type="entry name" value="QUERCETIN 2,3-DIOXYGENASE-RELATED"/>
    <property type="match status" value="1"/>
</dbReference>
<sequence>MHYNPYIYPYQYLYYVNVPIPMYNYGRQSVYRTFPNEIEHANRFDSFRSSNNDRRISLTDYGPKPFVVNINEATKQNNTYRTALWTGTHLQVTLMSLNVGEDIGLEVHSNVDQFLRIEQGQGIIQMGKNKDNLNFKRNVYDDYAIMIPAGTWHNLTNTGNIPLKLYSIYAPPNHPFGTVHVTKADAMVNE</sequence>
<dbReference type="Proteomes" id="UP001221338">
    <property type="component" value="Unassembled WGS sequence"/>
</dbReference>
<proteinExistence type="predicted"/>
<evidence type="ECO:0000313" key="2">
    <source>
        <dbReference type="EMBL" id="KAA8472677.1"/>
    </source>
</evidence>
<evidence type="ECO:0000313" key="5">
    <source>
        <dbReference type="Proteomes" id="UP001221338"/>
    </source>
</evidence>
<evidence type="ECO:0000313" key="4">
    <source>
        <dbReference type="Proteomes" id="UP000325411"/>
    </source>
</evidence>
<protein>
    <submittedName>
        <fullName evidence="2">Cupin domain-containing protein</fullName>
    </submittedName>
</protein>
<reference evidence="2 4" key="1">
    <citation type="submission" date="2019-09" db="EMBL/GenBank/DDBJ databases">
        <authorList>
            <person name="Geng P."/>
            <person name="Wan X."/>
            <person name="Zhou G."/>
            <person name="Yuan Z."/>
            <person name="Hu X."/>
        </authorList>
    </citation>
    <scope>NUCLEOTIDE SEQUENCE [LARGE SCALE GENOMIC DNA]</scope>
    <source>
        <strain evidence="2 4">EFR-4</strain>
    </source>
</reference>